<protein>
    <recommendedName>
        <fullName evidence="1">EthD domain-containing protein</fullName>
    </recommendedName>
</protein>
<accession>A0A918UJU9</accession>
<dbReference type="GO" id="GO:0016491">
    <property type="term" value="F:oxidoreductase activity"/>
    <property type="evidence" value="ECO:0007669"/>
    <property type="project" value="InterPro"/>
</dbReference>
<name>A0A918UJU9_9SPHN</name>
<dbReference type="InterPro" id="IPR011008">
    <property type="entry name" value="Dimeric_a/b-barrel"/>
</dbReference>
<dbReference type="RefSeq" id="WP_189622349.1">
    <property type="nucleotide sequence ID" value="NZ_BMZA01000020.1"/>
</dbReference>
<dbReference type="Gene3D" id="3.30.70.100">
    <property type="match status" value="1"/>
</dbReference>
<comment type="caution">
    <text evidence="2">The sequence shown here is derived from an EMBL/GenBank/DDBJ whole genome shotgun (WGS) entry which is preliminary data.</text>
</comment>
<organism evidence="2 3">
    <name type="scientific">Novosphingobium colocasiae</name>
    <dbReference type="NCBI Taxonomy" id="1256513"/>
    <lineage>
        <taxon>Bacteria</taxon>
        <taxon>Pseudomonadati</taxon>
        <taxon>Pseudomonadota</taxon>
        <taxon>Alphaproteobacteria</taxon>
        <taxon>Sphingomonadales</taxon>
        <taxon>Sphingomonadaceae</taxon>
        <taxon>Novosphingobium</taxon>
    </lineage>
</organism>
<reference evidence="2" key="1">
    <citation type="journal article" date="2014" name="Int. J. Syst. Evol. Microbiol.">
        <title>Complete genome sequence of Corynebacterium casei LMG S-19264T (=DSM 44701T), isolated from a smear-ripened cheese.</title>
        <authorList>
            <consortium name="US DOE Joint Genome Institute (JGI-PGF)"/>
            <person name="Walter F."/>
            <person name="Albersmeier A."/>
            <person name="Kalinowski J."/>
            <person name="Ruckert C."/>
        </authorList>
    </citation>
    <scope>NUCLEOTIDE SEQUENCE</scope>
    <source>
        <strain evidence="2">KCTC 32255</strain>
    </source>
</reference>
<dbReference type="SUPFAM" id="SSF54909">
    <property type="entry name" value="Dimeric alpha+beta barrel"/>
    <property type="match status" value="1"/>
</dbReference>
<dbReference type="Proteomes" id="UP000648075">
    <property type="component" value="Unassembled WGS sequence"/>
</dbReference>
<dbReference type="Pfam" id="PF07110">
    <property type="entry name" value="EthD"/>
    <property type="match status" value="1"/>
</dbReference>
<reference evidence="2" key="2">
    <citation type="submission" date="2020-09" db="EMBL/GenBank/DDBJ databases">
        <authorList>
            <person name="Sun Q."/>
            <person name="Kim S."/>
        </authorList>
    </citation>
    <scope>NUCLEOTIDE SEQUENCE</scope>
    <source>
        <strain evidence="2">KCTC 32255</strain>
    </source>
</reference>
<keyword evidence="3" id="KW-1185">Reference proteome</keyword>
<dbReference type="AlphaFoldDB" id="A0A918UJU9"/>
<evidence type="ECO:0000313" key="2">
    <source>
        <dbReference type="EMBL" id="GGZ15113.1"/>
    </source>
</evidence>
<proteinExistence type="predicted"/>
<evidence type="ECO:0000313" key="3">
    <source>
        <dbReference type="Proteomes" id="UP000648075"/>
    </source>
</evidence>
<evidence type="ECO:0000259" key="1">
    <source>
        <dbReference type="Pfam" id="PF07110"/>
    </source>
</evidence>
<gene>
    <name evidence="2" type="ORF">GCM10011614_32530</name>
</gene>
<sequence>MIKLVSTMKRRDGVTRDEFRFYYETTHRLLVKYFAHNIMDYRRSYPRPDLAEIVGMYSDPNTPEHGRSFDVLTEIWFEDAEALLRTFEIMGDPEIRKIFEEDEARFLDRASIHVTICEEETACEQLGEATNRLMAS</sequence>
<dbReference type="EMBL" id="BMZA01000020">
    <property type="protein sequence ID" value="GGZ15113.1"/>
    <property type="molecule type" value="Genomic_DNA"/>
</dbReference>
<feature type="domain" description="EthD" evidence="1">
    <location>
        <begin position="11"/>
        <end position="109"/>
    </location>
</feature>
<dbReference type="InterPro" id="IPR009799">
    <property type="entry name" value="EthD_dom"/>
</dbReference>